<keyword evidence="2" id="KW-1185">Reference proteome</keyword>
<gene>
    <name evidence="1" type="ORF">NQ314_004142</name>
</gene>
<evidence type="ECO:0008006" key="3">
    <source>
        <dbReference type="Google" id="ProtNLM"/>
    </source>
</evidence>
<organism evidence="1 2">
    <name type="scientific">Rhamnusium bicolor</name>
    <dbReference type="NCBI Taxonomy" id="1586634"/>
    <lineage>
        <taxon>Eukaryota</taxon>
        <taxon>Metazoa</taxon>
        <taxon>Ecdysozoa</taxon>
        <taxon>Arthropoda</taxon>
        <taxon>Hexapoda</taxon>
        <taxon>Insecta</taxon>
        <taxon>Pterygota</taxon>
        <taxon>Neoptera</taxon>
        <taxon>Endopterygota</taxon>
        <taxon>Coleoptera</taxon>
        <taxon>Polyphaga</taxon>
        <taxon>Cucujiformia</taxon>
        <taxon>Chrysomeloidea</taxon>
        <taxon>Cerambycidae</taxon>
        <taxon>Lepturinae</taxon>
        <taxon>Rhagiini</taxon>
        <taxon>Rhamnusium</taxon>
    </lineage>
</organism>
<dbReference type="Proteomes" id="UP001162156">
    <property type="component" value="Unassembled WGS sequence"/>
</dbReference>
<name>A0AAV8ZMR2_9CUCU</name>
<evidence type="ECO:0000313" key="2">
    <source>
        <dbReference type="Proteomes" id="UP001162156"/>
    </source>
</evidence>
<comment type="caution">
    <text evidence="1">The sequence shown here is derived from an EMBL/GenBank/DDBJ whole genome shotgun (WGS) entry which is preliminary data.</text>
</comment>
<dbReference type="AlphaFoldDB" id="A0AAV8ZMR2"/>
<dbReference type="SUPFAM" id="SSF81383">
    <property type="entry name" value="F-box domain"/>
    <property type="match status" value="1"/>
</dbReference>
<reference evidence="1" key="1">
    <citation type="journal article" date="2023" name="Insect Mol. Biol.">
        <title>Genome sequencing provides insights into the evolution of gene families encoding plant cell wall-degrading enzymes in longhorned beetles.</title>
        <authorList>
            <person name="Shin N.R."/>
            <person name="Okamura Y."/>
            <person name="Kirsch R."/>
            <person name="Pauchet Y."/>
        </authorList>
    </citation>
    <scope>NUCLEOTIDE SEQUENCE</scope>
    <source>
        <strain evidence="1">RBIC_L_NR</strain>
    </source>
</reference>
<protein>
    <recommendedName>
        <fullName evidence="3">F-box domain-containing protein</fullName>
    </recommendedName>
</protein>
<evidence type="ECO:0000313" key="1">
    <source>
        <dbReference type="EMBL" id="KAJ8965435.1"/>
    </source>
</evidence>
<dbReference type="InterPro" id="IPR036047">
    <property type="entry name" value="F-box-like_dom_sf"/>
</dbReference>
<dbReference type="EMBL" id="JANEYF010001227">
    <property type="protein sequence ID" value="KAJ8965435.1"/>
    <property type="molecule type" value="Genomic_DNA"/>
</dbReference>
<proteinExistence type="predicted"/>
<sequence>MHCFDQLLPEIVLLIMSYLKIQDLIHMGQVNSFLYELMKTPKALDCCLKVDFKLKYDMHSYEELKAFLQKIL</sequence>
<accession>A0AAV8ZMR2</accession>
<dbReference type="Gene3D" id="1.20.1280.50">
    <property type="match status" value="1"/>
</dbReference>